<dbReference type="HAMAP" id="MF_00087">
    <property type="entry name" value="Glu_tRNA_reductase"/>
    <property type="match status" value="1"/>
</dbReference>
<feature type="domain" description="Quinate/shikimate 5-dehydrogenase/glutamyl-tRNA reductase" evidence="15">
    <location>
        <begin position="171"/>
        <end position="306"/>
    </location>
</feature>
<evidence type="ECO:0000256" key="5">
    <source>
        <dbReference type="ARBA" id="ARBA00023002"/>
    </source>
</evidence>
<evidence type="ECO:0000259" key="16">
    <source>
        <dbReference type="Pfam" id="PF05201"/>
    </source>
</evidence>
<evidence type="ECO:0000256" key="4">
    <source>
        <dbReference type="ARBA" id="ARBA00022857"/>
    </source>
</evidence>
<organism evidence="17 18">
    <name type="scientific">Candidatus Methylomirabilis limnetica</name>
    <dbReference type="NCBI Taxonomy" id="2033718"/>
    <lineage>
        <taxon>Bacteria</taxon>
        <taxon>Candidatus Methylomirabilota</taxon>
        <taxon>Candidatus Methylomirabilia</taxon>
        <taxon>Candidatus Methylomirabilales</taxon>
        <taxon>Candidatus Methylomirabilaceae</taxon>
        <taxon>Candidatus Methylomirabilis</taxon>
    </lineage>
</organism>
<evidence type="ECO:0000313" key="18">
    <source>
        <dbReference type="Proteomes" id="UP000241436"/>
    </source>
</evidence>
<evidence type="ECO:0000256" key="6">
    <source>
        <dbReference type="ARBA" id="ARBA00023244"/>
    </source>
</evidence>
<comment type="caution">
    <text evidence="17">The sequence shown here is derived from an EMBL/GenBank/DDBJ whole genome shotgun (WGS) entry which is preliminary data.</text>
</comment>
<feature type="binding site" evidence="9">
    <location>
        <position position="120"/>
    </location>
    <ligand>
        <name>substrate</name>
    </ligand>
</feature>
<evidence type="ECO:0000256" key="3">
    <source>
        <dbReference type="ARBA" id="ARBA00012970"/>
    </source>
</evidence>
<accession>A0A2T4TYW6</accession>
<dbReference type="InterPro" id="IPR015896">
    <property type="entry name" value="4pyrrol_synth_GluRdtase_dimer"/>
</dbReference>
<dbReference type="PIRSF" id="PIRSF000445">
    <property type="entry name" value="4pyrrol_synth_GluRdtase"/>
    <property type="match status" value="1"/>
</dbReference>
<keyword evidence="4 9" id="KW-0521">NADP</keyword>
<dbReference type="InterPro" id="IPR015895">
    <property type="entry name" value="4pyrrol_synth_GluRdtase_N"/>
</dbReference>
<evidence type="ECO:0000259" key="14">
    <source>
        <dbReference type="Pfam" id="PF00745"/>
    </source>
</evidence>
<comment type="caution">
    <text evidence="9">Lacks conserved residue(s) required for the propagation of feature annotation.</text>
</comment>
<dbReference type="FunFam" id="3.30.460.30:FF:000001">
    <property type="entry name" value="Glutamyl-tRNA reductase"/>
    <property type="match status" value="1"/>
</dbReference>
<protein>
    <recommendedName>
        <fullName evidence="8 9">Glutamyl-tRNA reductase</fullName>
        <shortName evidence="9">GluTR</shortName>
        <ecNumber evidence="3 9">1.2.1.70</ecNumber>
    </recommendedName>
</protein>
<dbReference type="NCBIfam" id="TIGR01035">
    <property type="entry name" value="hemA"/>
    <property type="match status" value="1"/>
</dbReference>
<feature type="domain" description="Glutamyl-tRNA reductase N-terminal" evidence="16">
    <location>
        <begin position="6"/>
        <end position="156"/>
    </location>
</feature>
<feature type="domain" description="Tetrapyrrole biosynthesis glutamyl-tRNA reductase dimerisation" evidence="14">
    <location>
        <begin position="321"/>
        <end position="419"/>
    </location>
</feature>
<dbReference type="FunFam" id="3.40.50.720:FF:000031">
    <property type="entry name" value="Glutamyl-tRNA reductase"/>
    <property type="match status" value="1"/>
</dbReference>
<dbReference type="SUPFAM" id="SSF69742">
    <property type="entry name" value="Glutamyl tRNA-reductase catalytic, N-terminal domain"/>
    <property type="match status" value="1"/>
</dbReference>
<evidence type="ECO:0000256" key="10">
    <source>
        <dbReference type="PIRSR" id="PIRSR000445-1"/>
    </source>
</evidence>
<dbReference type="OrthoDB" id="110209at2"/>
<comment type="catalytic activity">
    <reaction evidence="7 9 13">
        <text>(S)-4-amino-5-oxopentanoate + tRNA(Glu) + NADP(+) = L-glutamyl-tRNA(Glu) + NADPH + H(+)</text>
        <dbReference type="Rhea" id="RHEA:12344"/>
        <dbReference type="Rhea" id="RHEA-COMP:9663"/>
        <dbReference type="Rhea" id="RHEA-COMP:9680"/>
        <dbReference type="ChEBI" id="CHEBI:15378"/>
        <dbReference type="ChEBI" id="CHEBI:57501"/>
        <dbReference type="ChEBI" id="CHEBI:57783"/>
        <dbReference type="ChEBI" id="CHEBI:58349"/>
        <dbReference type="ChEBI" id="CHEBI:78442"/>
        <dbReference type="ChEBI" id="CHEBI:78520"/>
        <dbReference type="EC" id="1.2.1.70"/>
    </reaction>
</comment>
<dbReference type="InterPro" id="IPR036291">
    <property type="entry name" value="NAD(P)-bd_dom_sf"/>
</dbReference>
<comment type="subunit">
    <text evidence="9">Homodimer.</text>
</comment>
<dbReference type="GO" id="GO:0050661">
    <property type="term" value="F:NADP binding"/>
    <property type="evidence" value="ECO:0007669"/>
    <property type="project" value="InterPro"/>
</dbReference>
<dbReference type="SUPFAM" id="SSF69075">
    <property type="entry name" value="Glutamyl tRNA-reductase dimerization domain"/>
    <property type="match status" value="1"/>
</dbReference>
<dbReference type="RefSeq" id="WP_107561676.1">
    <property type="nucleotide sequence ID" value="NZ_NVQC01000016.1"/>
</dbReference>
<evidence type="ECO:0000313" key="17">
    <source>
        <dbReference type="EMBL" id="PTL36300.1"/>
    </source>
</evidence>
<dbReference type="Gene3D" id="3.40.50.720">
    <property type="entry name" value="NAD(P)-binding Rossmann-like Domain"/>
    <property type="match status" value="1"/>
</dbReference>
<dbReference type="EC" id="1.2.1.70" evidence="3 9"/>
<dbReference type="NCBIfam" id="NF000744">
    <property type="entry name" value="PRK00045.1-3"/>
    <property type="match status" value="1"/>
</dbReference>
<proteinExistence type="inferred from homology"/>
<evidence type="ECO:0000256" key="9">
    <source>
        <dbReference type="HAMAP-Rule" id="MF_00087"/>
    </source>
</evidence>
<dbReference type="PANTHER" id="PTHR43013">
    <property type="entry name" value="GLUTAMYL-TRNA REDUCTASE"/>
    <property type="match status" value="1"/>
</dbReference>
<evidence type="ECO:0000256" key="8">
    <source>
        <dbReference type="ARBA" id="ARBA00068659"/>
    </source>
</evidence>
<feature type="site" description="Important for activity" evidence="9 12">
    <location>
        <position position="99"/>
    </location>
</feature>
<dbReference type="Proteomes" id="UP000241436">
    <property type="component" value="Unassembled WGS sequence"/>
</dbReference>
<dbReference type="GO" id="GO:0008883">
    <property type="term" value="F:glutamyl-tRNA reductase activity"/>
    <property type="evidence" value="ECO:0007669"/>
    <property type="project" value="UniProtKB-UniRule"/>
</dbReference>
<reference evidence="17 18" key="1">
    <citation type="submission" date="2017-09" db="EMBL/GenBank/DDBJ databases">
        <title>Bloom of a denitrifying methanotroph, Candidatus Methylomirabilis limnetica, in a deep stratified lake.</title>
        <authorList>
            <person name="Graf J.S."/>
            <person name="Marchant H.K."/>
            <person name="Tienken D."/>
            <person name="Hach P.F."/>
            <person name="Brand A."/>
            <person name="Schubert C.J."/>
            <person name="Kuypers M.M."/>
            <person name="Milucka J."/>
        </authorList>
    </citation>
    <scope>NUCLEOTIDE SEQUENCE [LARGE SCALE GENOMIC DNA]</scope>
    <source>
        <strain evidence="17 18">Zug</strain>
    </source>
</reference>
<feature type="binding site" evidence="9">
    <location>
        <begin position="49"/>
        <end position="52"/>
    </location>
    <ligand>
        <name>substrate</name>
    </ligand>
</feature>
<reference evidence="18" key="2">
    <citation type="journal article" date="2018" name="Environ. Microbiol.">
        <title>Bloom of a denitrifying methanotroph, 'Candidatus Methylomirabilis limnetica', in a deep stratified lake.</title>
        <authorList>
            <person name="Graf J.S."/>
            <person name="Mayr M.J."/>
            <person name="Marchant H.K."/>
            <person name="Tienken D."/>
            <person name="Hach P.F."/>
            <person name="Brand A."/>
            <person name="Schubert C.J."/>
            <person name="Kuypers M.M."/>
            <person name="Milucka J."/>
        </authorList>
    </citation>
    <scope>NUCLEOTIDE SEQUENCE [LARGE SCALE GENOMIC DNA]</scope>
    <source>
        <strain evidence="18">Zug</strain>
    </source>
</reference>
<evidence type="ECO:0000256" key="7">
    <source>
        <dbReference type="ARBA" id="ARBA00047464"/>
    </source>
</evidence>
<dbReference type="EMBL" id="NVQC01000016">
    <property type="protein sequence ID" value="PTL36300.1"/>
    <property type="molecule type" value="Genomic_DNA"/>
</dbReference>
<dbReference type="Pfam" id="PF01488">
    <property type="entry name" value="Shikimate_DH"/>
    <property type="match status" value="1"/>
</dbReference>
<dbReference type="CDD" id="cd05213">
    <property type="entry name" value="NAD_bind_Glutamyl_tRNA_reduct"/>
    <property type="match status" value="1"/>
</dbReference>
<dbReference type="AlphaFoldDB" id="A0A2T4TYW6"/>
<comment type="pathway">
    <text evidence="1 9 13">Porphyrin-containing compound metabolism; protoporphyrin-IX biosynthesis; 5-aminolevulinate from L-glutamyl-tRNA(Glu): step 1/2.</text>
</comment>
<dbReference type="InterPro" id="IPR036453">
    <property type="entry name" value="GluRdtase_dimer_dom_sf"/>
</dbReference>
<dbReference type="GO" id="GO:0019353">
    <property type="term" value="P:protoporphyrinogen IX biosynthetic process from glutamate"/>
    <property type="evidence" value="ECO:0007669"/>
    <property type="project" value="TreeGrafter"/>
</dbReference>
<feature type="binding site" evidence="9 11">
    <location>
        <begin position="189"/>
        <end position="194"/>
    </location>
    <ligand>
        <name>NADP(+)</name>
        <dbReference type="ChEBI" id="CHEBI:58349"/>
    </ligand>
</feature>
<comment type="function">
    <text evidence="9">Catalyzes the NADPH-dependent reduction of glutamyl-tRNA(Glu) to glutamate 1-semialdehyde (GSA).</text>
</comment>
<evidence type="ECO:0000256" key="13">
    <source>
        <dbReference type="RuleBase" id="RU000584"/>
    </source>
</evidence>
<keyword evidence="18" id="KW-1185">Reference proteome</keyword>
<dbReference type="InterPro" id="IPR036343">
    <property type="entry name" value="GluRdtase_N_sf"/>
</dbReference>
<dbReference type="Pfam" id="PF00745">
    <property type="entry name" value="GlutR_dimer"/>
    <property type="match status" value="1"/>
</dbReference>
<evidence type="ECO:0000256" key="2">
    <source>
        <dbReference type="ARBA" id="ARBA00005916"/>
    </source>
</evidence>
<comment type="similarity">
    <text evidence="2 9 13">Belongs to the glutamyl-tRNA reductase family.</text>
</comment>
<dbReference type="SUPFAM" id="SSF51735">
    <property type="entry name" value="NAD(P)-binding Rossmann-fold domains"/>
    <property type="match status" value="1"/>
</dbReference>
<gene>
    <name evidence="9" type="primary">hemA</name>
    <name evidence="17" type="ORF">CLG94_04460</name>
</gene>
<name>A0A2T4TYW6_9BACT</name>
<comment type="domain">
    <text evidence="9">Possesses an unusual extended V-shaped dimeric structure with each monomer consisting of three distinct domains arranged along a curved 'spinal' alpha-helix. The N-terminal catalytic domain specifically recognizes the glutamate moiety of the substrate. The second domain is the NADPH-binding domain, and the third C-terminal domain is responsible for dimerization.</text>
</comment>
<evidence type="ECO:0000256" key="11">
    <source>
        <dbReference type="PIRSR" id="PIRSR000445-3"/>
    </source>
</evidence>
<dbReference type="InterPro" id="IPR000343">
    <property type="entry name" value="4pyrrol_synth_GluRdtase"/>
</dbReference>
<evidence type="ECO:0000256" key="1">
    <source>
        <dbReference type="ARBA" id="ARBA00005059"/>
    </source>
</evidence>
<sequence>MEIIVLGLSYKTAPIELREKFHVPESELPEVLEQLGGCGQIEERMILSTCNRVETYAVVDDVDGARQFLVEFLAERHKLPLQAFESSMYLLTADQAIRHIFRVSSSLDAMVIGESQILGQVKAAYAIALERDATGPILNALMERALRVAKRVRTETGIATLAVSVSTAAIELAKKIFGDLSGRTIMLIGAGKMSELSAKHLLADGVSTVIVTNRHFDRAVELAERWGGRAVPFDHAKSEMVHADIVISSTGAPHHILSKADLQEIVLQRRNRPIFVIDIAVPRDVDPKANEIDNVYLYDLDDLQGVVQANLLERQREADLAEALIDREVGQFAEWLTSLHVVPTIVAMRKKVELIREEELQKIFAKLQDLTPEERHTISLMTGSIVNKILHEPTTELKRQSSLKEGHLYVNVLRRLFGIREE</sequence>
<evidence type="ECO:0000259" key="15">
    <source>
        <dbReference type="Pfam" id="PF01488"/>
    </source>
</evidence>
<feature type="binding site" evidence="9">
    <location>
        <begin position="114"/>
        <end position="116"/>
    </location>
    <ligand>
        <name>substrate</name>
    </ligand>
</feature>
<feature type="active site" description="Nucleophile" evidence="9 10">
    <location>
        <position position="50"/>
    </location>
</feature>
<comment type="miscellaneous">
    <text evidence="9">During catalysis, the active site Cys acts as a nucleophile attacking the alpha-carbonyl group of tRNA-bound glutamate with the formation of a thioester intermediate between enzyme and glutamate, and the concomitant release of tRNA(Glu). The thioester intermediate is finally reduced by direct hydride transfer from NADPH, to form the product GSA.</text>
</comment>
<dbReference type="PANTHER" id="PTHR43013:SF1">
    <property type="entry name" value="GLUTAMYL-TRNA REDUCTASE"/>
    <property type="match status" value="1"/>
</dbReference>
<dbReference type="Gene3D" id="3.30.460.30">
    <property type="entry name" value="Glutamyl-tRNA reductase, N-terminal domain"/>
    <property type="match status" value="1"/>
</dbReference>
<dbReference type="InterPro" id="IPR006151">
    <property type="entry name" value="Shikm_DH/Glu-tRNA_Rdtase"/>
</dbReference>
<dbReference type="Pfam" id="PF05201">
    <property type="entry name" value="GlutR_N"/>
    <property type="match status" value="1"/>
</dbReference>
<dbReference type="UniPathway" id="UPA00251">
    <property type="reaction ID" value="UER00316"/>
</dbReference>
<evidence type="ECO:0000256" key="12">
    <source>
        <dbReference type="PIRSR" id="PIRSR000445-4"/>
    </source>
</evidence>
<keyword evidence="5 9" id="KW-0560">Oxidoreductase</keyword>
<keyword evidence="6 9" id="KW-0627">Porphyrin biosynthesis</keyword>